<organism evidence="9 10">
    <name type="scientific">Herbiconiux aconitum</name>
    <dbReference type="NCBI Taxonomy" id="2970913"/>
    <lineage>
        <taxon>Bacteria</taxon>
        <taxon>Bacillati</taxon>
        <taxon>Actinomycetota</taxon>
        <taxon>Actinomycetes</taxon>
        <taxon>Micrococcales</taxon>
        <taxon>Microbacteriaceae</taxon>
        <taxon>Herbiconiux</taxon>
    </lineage>
</organism>
<feature type="domain" description="Alcohol dehydrogenase-like N-terminal" evidence="8">
    <location>
        <begin position="24"/>
        <end position="110"/>
    </location>
</feature>
<evidence type="ECO:0000256" key="3">
    <source>
        <dbReference type="ARBA" id="ARBA00022723"/>
    </source>
</evidence>
<dbReference type="Gene3D" id="3.40.50.720">
    <property type="entry name" value="NAD(P)-binding Rossmann-like Domain"/>
    <property type="match status" value="1"/>
</dbReference>
<dbReference type="PANTHER" id="PTHR43350:SF19">
    <property type="entry name" value="D-GULOSIDE 3-DEHYDROGENASE"/>
    <property type="match status" value="1"/>
</dbReference>
<dbReference type="InterPro" id="IPR013149">
    <property type="entry name" value="ADH-like_C"/>
</dbReference>
<evidence type="ECO:0000313" key="9">
    <source>
        <dbReference type="EMBL" id="MCS5717646.1"/>
    </source>
</evidence>
<comment type="cofactor">
    <cofactor evidence="1 6">
        <name>Zn(2+)</name>
        <dbReference type="ChEBI" id="CHEBI:29105"/>
    </cofactor>
</comment>
<comment type="similarity">
    <text evidence="2 6">Belongs to the zinc-containing alcohol dehydrogenase family.</text>
</comment>
<evidence type="ECO:0000256" key="2">
    <source>
        <dbReference type="ARBA" id="ARBA00008072"/>
    </source>
</evidence>
<keyword evidence="10" id="KW-1185">Reference proteome</keyword>
<dbReference type="PROSITE" id="PS00059">
    <property type="entry name" value="ADH_ZINC"/>
    <property type="match status" value="1"/>
</dbReference>
<dbReference type="InterPro" id="IPR013154">
    <property type="entry name" value="ADH-like_N"/>
</dbReference>
<accession>A0ABT2GS47</accession>
<comment type="caution">
    <text evidence="9">The sequence shown here is derived from an EMBL/GenBank/DDBJ whole genome shotgun (WGS) entry which is preliminary data.</text>
</comment>
<dbReference type="InterPro" id="IPR036291">
    <property type="entry name" value="NAD(P)-bd_dom_sf"/>
</dbReference>
<feature type="domain" description="Alcohol dehydrogenase-like C-terminal" evidence="7">
    <location>
        <begin position="172"/>
        <end position="275"/>
    </location>
</feature>
<sequence>MRAFVMDGPGRGSVVEVPDPRIGDYDAEVEMLWCGVCSSTDRMLRDGTFRGGVSYPSILGHESVGRVSAVGSGVRGLAVGDLVTRPAAYSAGSAPLAMHWGGFAERGVVHDARSEAEDQGLVPAPVPWVRLDAGSDPLSAALAISLSETFSVACREDLLGATVVVVGTGVAGLSLMRYASLLGASQVIGVGRRAERLEQAARAGATETLLADDAAGELARRHDADIVFEASGQSSMVDIEYGWLRSGGRLVVYSAPAGTAELDLMAAPRDVTLRVASTQETAVLPGILRLVQSGYLDVDSFVTLRVDLPDIGAAFDAIDRGDVVKAMVRLH</sequence>
<keyword evidence="4 6" id="KW-0862">Zinc</keyword>
<dbReference type="SUPFAM" id="SSF50129">
    <property type="entry name" value="GroES-like"/>
    <property type="match status" value="1"/>
</dbReference>
<dbReference type="SUPFAM" id="SSF51735">
    <property type="entry name" value="NAD(P)-binding Rossmann-fold domains"/>
    <property type="match status" value="1"/>
</dbReference>
<evidence type="ECO:0000259" key="8">
    <source>
        <dbReference type="Pfam" id="PF08240"/>
    </source>
</evidence>
<evidence type="ECO:0000256" key="4">
    <source>
        <dbReference type="ARBA" id="ARBA00022833"/>
    </source>
</evidence>
<keyword evidence="3 6" id="KW-0479">Metal-binding</keyword>
<evidence type="ECO:0000259" key="7">
    <source>
        <dbReference type="Pfam" id="PF00107"/>
    </source>
</evidence>
<evidence type="ECO:0000256" key="6">
    <source>
        <dbReference type="RuleBase" id="RU361277"/>
    </source>
</evidence>
<reference evidence="9" key="1">
    <citation type="submission" date="2022-08" db="EMBL/GenBank/DDBJ databases">
        <authorList>
            <person name="Deng Y."/>
            <person name="Han X.-F."/>
            <person name="Zhang Y.-Q."/>
        </authorList>
    </citation>
    <scope>NUCLEOTIDE SEQUENCE</scope>
    <source>
        <strain evidence="9">CPCC 205763</strain>
    </source>
</reference>
<evidence type="ECO:0000256" key="1">
    <source>
        <dbReference type="ARBA" id="ARBA00001947"/>
    </source>
</evidence>
<dbReference type="InterPro" id="IPR002328">
    <property type="entry name" value="ADH_Zn_CS"/>
</dbReference>
<gene>
    <name evidence="9" type="ORF">N1027_05790</name>
</gene>
<dbReference type="Pfam" id="PF00107">
    <property type="entry name" value="ADH_zinc_N"/>
    <property type="match status" value="1"/>
</dbReference>
<dbReference type="InterPro" id="IPR011032">
    <property type="entry name" value="GroES-like_sf"/>
</dbReference>
<proteinExistence type="inferred from homology"/>
<dbReference type="Pfam" id="PF08240">
    <property type="entry name" value="ADH_N"/>
    <property type="match status" value="1"/>
</dbReference>
<dbReference type="RefSeq" id="WP_259506069.1">
    <property type="nucleotide sequence ID" value="NZ_JANLCM010000001.1"/>
</dbReference>
<evidence type="ECO:0000256" key="5">
    <source>
        <dbReference type="ARBA" id="ARBA00023002"/>
    </source>
</evidence>
<dbReference type="PANTHER" id="PTHR43350">
    <property type="entry name" value="NAD-DEPENDENT ALCOHOL DEHYDROGENASE"/>
    <property type="match status" value="1"/>
</dbReference>
<keyword evidence="5" id="KW-0560">Oxidoreductase</keyword>
<evidence type="ECO:0000313" key="10">
    <source>
        <dbReference type="Proteomes" id="UP001165584"/>
    </source>
</evidence>
<protein>
    <submittedName>
        <fullName evidence="9">Zinc-binding dehydrogenase</fullName>
    </submittedName>
</protein>
<dbReference type="Gene3D" id="3.90.180.10">
    <property type="entry name" value="Medium-chain alcohol dehydrogenases, catalytic domain"/>
    <property type="match status" value="1"/>
</dbReference>
<dbReference type="Proteomes" id="UP001165584">
    <property type="component" value="Unassembled WGS sequence"/>
</dbReference>
<name>A0ABT2GS47_9MICO</name>
<dbReference type="EMBL" id="JANLCM010000001">
    <property type="protein sequence ID" value="MCS5717646.1"/>
    <property type="molecule type" value="Genomic_DNA"/>
</dbReference>